<name>A0A814EQ67_9BILA</name>
<feature type="region of interest" description="Disordered" evidence="3">
    <location>
        <begin position="1512"/>
        <end position="1548"/>
    </location>
</feature>
<feature type="region of interest" description="Disordered" evidence="3">
    <location>
        <begin position="2137"/>
        <end position="2168"/>
    </location>
</feature>
<dbReference type="SMART" id="SM00369">
    <property type="entry name" value="LRR_TYP"/>
    <property type="match status" value="8"/>
</dbReference>
<evidence type="ECO:0000256" key="3">
    <source>
        <dbReference type="SAM" id="MobiDB-lite"/>
    </source>
</evidence>
<feature type="transmembrane region" description="Helical" evidence="4">
    <location>
        <begin position="1167"/>
        <end position="1185"/>
    </location>
</feature>
<feature type="region of interest" description="Disordered" evidence="3">
    <location>
        <begin position="2003"/>
        <end position="2029"/>
    </location>
</feature>
<accession>A0A814EQ67</accession>
<evidence type="ECO:0000256" key="5">
    <source>
        <dbReference type="SAM" id="SignalP"/>
    </source>
</evidence>
<dbReference type="Gene3D" id="3.80.10.10">
    <property type="entry name" value="Ribonuclease Inhibitor"/>
    <property type="match status" value="5"/>
</dbReference>
<dbReference type="PROSITE" id="PS51450">
    <property type="entry name" value="LRR"/>
    <property type="match status" value="4"/>
</dbReference>
<comment type="caution">
    <text evidence="6">The sequence shown here is derived from an EMBL/GenBank/DDBJ whole genome shotgun (WGS) entry which is preliminary data.</text>
</comment>
<dbReference type="SUPFAM" id="SSF52058">
    <property type="entry name" value="L domain-like"/>
    <property type="match status" value="3"/>
</dbReference>
<feature type="transmembrane region" description="Helical" evidence="4">
    <location>
        <begin position="3145"/>
        <end position="3170"/>
    </location>
</feature>
<keyword evidence="4" id="KW-0812">Transmembrane</keyword>
<keyword evidence="2" id="KW-0677">Repeat</keyword>
<evidence type="ECO:0000313" key="7">
    <source>
        <dbReference type="Proteomes" id="UP000663891"/>
    </source>
</evidence>
<dbReference type="GO" id="GO:0035098">
    <property type="term" value="C:ESC/E(Z) complex"/>
    <property type="evidence" value="ECO:0007669"/>
    <property type="project" value="TreeGrafter"/>
</dbReference>
<dbReference type="InterPro" id="IPR052130">
    <property type="entry name" value="AEBP2/jing_C2H2-ZnF"/>
</dbReference>
<keyword evidence="1" id="KW-0433">Leucine-rich repeat</keyword>
<dbReference type="PANTHER" id="PTHR46541:SF1">
    <property type="entry name" value="ZINC FINGER PROTEIN AEBP2"/>
    <property type="match status" value="1"/>
</dbReference>
<dbReference type="InterPro" id="IPR032675">
    <property type="entry name" value="LRR_dom_sf"/>
</dbReference>
<organism evidence="6 7">
    <name type="scientific">Adineta steineri</name>
    <dbReference type="NCBI Taxonomy" id="433720"/>
    <lineage>
        <taxon>Eukaryota</taxon>
        <taxon>Metazoa</taxon>
        <taxon>Spiralia</taxon>
        <taxon>Gnathifera</taxon>
        <taxon>Rotifera</taxon>
        <taxon>Eurotatoria</taxon>
        <taxon>Bdelloidea</taxon>
        <taxon>Adinetida</taxon>
        <taxon>Adinetidae</taxon>
        <taxon>Adineta</taxon>
    </lineage>
</organism>
<evidence type="ECO:0000256" key="1">
    <source>
        <dbReference type="ARBA" id="ARBA00022614"/>
    </source>
</evidence>
<dbReference type="SMART" id="SM00364">
    <property type="entry name" value="LRR_BAC"/>
    <property type="match status" value="6"/>
</dbReference>
<keyword evidence="4" id="KW-0472">Membrane</keyword>
<dbReference type="InterPro" id="IPR003591">
    <property type="entry name" value="Leu-rich_rpt_typical-subtyp"/>
</dbReference>
<feature type="region of interest" description="Disordered" evidence="3">
    <location>
        <begin position="678"/>
        <end position="749"/>
    </location>
</feature>
<feature type="chain" id="PRO_5033045852" evidence="5">
    <location>
        <begin position="22"/>
        <end position="3294"/>
    </location>
</feature>
<dbReference type="OrthoDB" id="676979at2759"/>
<protein>
    <submittedName>
        <fullName evidence="6">Uncharacterized protein</fullName>
    </submittedName>
</protein>
<dbReference type="GO" id="GO:0008270">
    <property type="term" value="F:zinc ion binding"/>
    <property type="evidence" value="ECO:0007669"/>
    <property type="project" value="UniProtKB-KW"/>
</dbReference>
<dbReference type="Proteomes" id="UP000663891">
    <property type="component" value="Unassembled WGS sequence"/>
</dbReference>
<dbReference type="GO" id="GO:0006357">
    <property type="term" value="P:regulation of transcription by RNA polymerase II"/>
    <property type="evidence" value="ECO:0007669"/>
    <property type="project" value="TreeGrafter"/>
</dbReference>
<feature type="transmembrane region" description="Helical" evidence="4">
    <location>
        <begin position="771"/>
        <end position="796"/>
    </location>
</feature>
<evidence type="ECO:0000256" key="4">
    <source>
        <dbReference type="SAM" id="Phobius"/>
    </source>
</evidence>
<keyword evidence="5" id="KW-0732">Signal</keyword>
<dbReference type="PANTHER" id="PTHR46541">
    <property type="entry name" value="ZINC FINGER PROTEIN AEBP2"/>
    <property type="match status" value="1"/>
</dbReference>
<evidence type="ECO:0000313" key="6">
    <source>
        <dbReference type="EMBL" id="CAF0972234.1"/>
    </source>
</evidence>
<proteinExistence type="predicted"/>
<feature type="region of interest" description="Disordered" evidence="3">
    <location>
        <begin position="2214"/>
        <end position="2245"/>
    </location>
</feature>
<dbReference type="SMART" id="SM00365">
    <property type="entry name" value="LRR_SD22"/>
    <property type="match status" value="6"/>
</dbReference>
<dbReference type="InterPro" id="IPR001611">
    <property type="entry name" value="Leu-rich_rpt"/>
</dbReference>
<evidence type="ECO:0000256" key="2">
    <source>
        <dbReference type="ARBA" id="ARBA00022737"/>
    </source>
</evidence>
<sequence length="3294" mass="346735">MMNKWYFVITVIFMLCTSCSSDNECIGTITNTTQIVFTCSPTIAYEELPLYNYTTEQLANITSIVVNGLNDSSPGPFTSIPPNICLLPNLKEIDFSNNRMTQVDPADALTNCFTSVTNLDVSYNNISEFPSAIIYNLENLQNLFFQHNQLTDVPGYAFYNISQMNQIDFSYNTLTTFDLWALLVMGTADFRNNQISTITNKYFFDMPTFIQPGYTRKFYLGNNPSINFTDAIYEMYNSCDEVINDVVNSNSYPDPSLAAGLSYNLGFIDFGTTLINCSCDQYYIIQMLDASFGTPIGTFLPIHNATCTDNTLFIDSACSTATNPPSSSVDFSKVYPRQCKIYPSEPGNLTIVPNISQPIANASTYPHYVTELMNPGACYFAFSNTTSVRIKCTNDISSSSTIPNSLLTNSYLSNVTYIDFTHSISALPSYLCSLPSRQIDLSYQSFTTLTDATFPCLDWFHTVKLAYNQLTSVNMTSGNFTNLAVLDLSSNRLTQLPYSILTPTPSSLRYLNLRNNSITSIDIFLYTLKNITVDLSDNPINSSSIINPQNITYPAGNNNTNSTVTILFPSSVTNSTYIFNDQTALTAGTCDRDAILAYQNQLESSYDDVLLDCSCASINLKIIFTRTGYNINDDFNCSDGTTAANFANLTIASCASTALNFSSGLCYNESLQWTTTTTTTTTSTSTSTTSVTTTSTSTSTSTTSVTTTSTSTSTSTTSVTTTSTSTSTSTTSITTTSTSTSTTSITTTTTTNNTSGVLPLLNDSSASRTGLIVGLVLGLVAFLVLIGGLIVALVIVKARSARNVGATSKPVGRATAISQAPQSALLQSRLQTRNLRSVRLTPLHTQPSYLPPSPFHPVAPTTMSADSPSALFNKSNLHTSVRGIPIRFDPIRSPNSIASQHEANMNPSNDHPNFIQQQFQEPRARSSQLNQMLNLLHPTICSADVTNWPNLTLTCPNGTILTQLPFPSSDIPLLRTITSFRAQGENNTRGPFTTIPSNICWMSDLNILNLNYNQLGSTLDFSNFINCSIQWQTVDLSQNYIATFPSLMFTLNQFNSVYLNNNQLTSIDMSIVTRVKGPVDLRNNQITSFINPTNYTISLDRTSLDPNILLDGNPMLQLTDAIYEMYGSCLEVQLALNDSLLVAPPLTQSLLNLNFGNTTINCSCDQYYILFVLGYNFGSDIFGPISSLTCANVPFNFVNYTCPLANSTVDFTQVSPRLCNFYDQTFNTTTTTLSITSATITLPTTITSTNPITSIASTSTNISMTTEVTTASTNTPVTTATNTTTSITSITNATATFSSTDTTVTTATATIANATNTAATATIATTTSTVTGSNTSILTTVTATSSDTSTVTTTQAATTANTTGFTTSTVSTTGAVTTANITSSDTSTATTTHTATTANITGSDTSTVTTTGAVTTGNTTGSSTITASTTEAATTENITGSDTSTVTTTEAVTTENTTGFTTSTATATHAATTANITSSGTTMILTATATNGATTANTTGSDTSAVTTTHAATTPNITGSDTSTVTTTEAATTGNTTGSDTSTTSATHAATTGNITSTDTTTVSAVTTTNGVTTLNITSSYTSTITTTHAATTANTTGSDTSTVTITQAATTANTTESDTSTATTAHTATTGNITNSDTTMVSTVTTTHGVTTENTTGSDTSTATTTTTHFATTLNTTGSDTSTVSTTHAVTTANITGSDTSTVTTTYSATTANITSSDTSTATITHAITTANITGSDTSTVTTAHTATTANITSSDTSTATITHAITTANTTGSDTSTVTTTHAATTANTTGSDTSTVTTTHGATTANITSSGTTMMLTATATNGATTGNTTGFDTSTVTTTHGATTANTTGSDTTTVTATHDVTTANITGSDTSTVTTTQAATTGNTTGSDTSTVTTTHAATTANTTGSDTSTVTTTHGATTANVTASDTSIATTTHAATTVNATGSDTSTVTTTHSVTAANTTESGTTMILTATATNGGTTGNTTGSDTSTVATTHAATTANTTGSDTSTVTTTHGATTANTTGSDTTTVTATHGVTTANITGSDTSTVTTTQAATTGNTTGSDTSTVTTTHAATTANTTGSDTSTVTTTHAATTVNATGSDTSTVTTTHSVTAANTTESGTTMILTATATNGATTGNTASSDTSTVTTTHTATTGNTTGSDTSTVTTTHAVTTANITGTDTSTVTTTHAATTANITGSDTSTATTTHAATTANATGSDTSTVTTTHAATTANTTGSDTSTATTTHAATTANTTSSNTTVMSTATITYIATTQSATTSNMSLITTATVTSTSITSVAATSVTGTTANAAGSNTSTVSIGATTPSISISTPTATSTVVSTSTNTTSGTTAGSNTTMITATVPTGSSTTTTNVTAASTSITGITSVTSGANATSSATTTEAMTTLLNGTISTANITVTSSTATSNTTTTGTIFTTIATATTITTSSGSMNSSLTVTSNTLTITGNVTDTSTATITVTLAQTSITTTSTSISITNTSTCGMTLSSNNTNLLLSCLTNASLTLLPINNYDLATLNRITSLKVEGLNGTRGPLASIPPNICFLTNLQELDISFNRLNYVDTSFFSSNPSCLGNLQILDISNNYLTDFPSMLLTKTTNIEELFLENNQLTSFDLALTVLVSTAVDLSNNQISKIINNDNIHISTYNQSLGTSIDLSNNSQIMYLTDSIYEMYDACQEVQQLFNSSITPITPILTMSFLNINFDISRINCSCDQYYIQKEFFNTYNNSLPSNSSLAQTMCTDGTLFYNNTHTATCASSSANFNNTIPRLCQLNQNNGSVVLANTTNNNITGTYPQYLTQSINNSYCIYTFYASGIRASIDCINGSNNLTEIPSVILNNTYFQNISEVIINNQTSMSQLPIYLCSLPSATIDLSNQSFNILNSNTFPCAAYSTLRNISLDHNHIYNVNLTYVNWISFDLSFNNLTQLPYSLLYSNVVDRTSRLEIEQTLDLSSNQLSQFDLFVYTYPNTNIDLENNPFTTVNGYNIINNYQKQSLRSGPVSISVTVTNPMRFLLNDTVAQNYNTCDSTTIVYLIEIFQTMKNNNIVVQIDCQCSSIYIKEYLYLSNSSDKLTSLFSCSNTSSLTMTQFDNLTETDCLANITLSSNRLCTFSRIDTTSLSSSTSTSDNGRLLAIILGSVLGSIAFILLIALILYCLCRNRKKTEDTPNITVFGRSPVVSTNRRRSIQTATRSVHSSRDIKLSSESEHIHSLRHFSPTEITTRSPHRNSQLHYRDSLNSLEQNIFYGEQDRNRQLRQPPADFDISRSFRHLENASPTSSFI</sequence>
<dbReference type="Pfam" id="PF13855">
    <property type="entry name" value="LRR_8"/>
    <property type="match status" value="1"/>
</dbReference>
<dbReference type="EMBL" id="CAJNON010000105">
    <property type="protein sequence ID" value="CAF0972234.1"/>
    <property type="molecule type" value="Genomic_DNA"/>
</dbReference>
<gene>
    <name evidence="6" type="ORF">VCS650_LOCUS13199</name>
</gene>
<feature type="region of interest" description="Disordered" evidence="3">
    <location>
        <begin position="1615"/>
        <end position="1637"/>
    </location>
</feature>
<keyword evidence="4" id="KW-1133">Transmembrane helix</keyword>
<feature type="signal peptide" evidence="5">
    <location>
        <begin position="1"/>
        <end position="21"/>
    </location>
</feature>
<reference evidence="6" key="1">
    <citation type="submission" date="2021-02" db="EMBL/GenBank/DDBJ databases">
        <authorList>
            <person name="Nowell W R."/>
        </authorList>
    </citation>
    <scope>NUCLEOTIDE SEQUENCE</scope>
</reference>